<keyword evidence="2" id="KW-1185">Reference proteome</keyword>
<dbReference type="AlphaFoldDB" id="A0A6G9YN93"/>
<dbReference type="Gene3D" id="3.40.50.1000">
    <property type="entry name" value="HAD superfamily/HAD-like"/>
    <property type="match status" value="1"/>
</dbReference>
<sequence>MDFHEAEAALFDLDGTLVDTEPRSRWAWSRLFDGYGVPLSEPTLAGFAGRRGYDVLAERLSLFPGRTAEELFAETMAYWWSAAAPGIAAVPGAVELVRQVHRSGTPLAIVSSGRRTDVAAMLGELAVYELFDVIVTAEDVSRGKPDPQGYLIACERLGRHPRRTVIFEDAPAGVTAAKTIGARCVAVTTTSAATELVDADLVVADLSSVSWPLGGGTRRR</sequence>
<dbReference type="SFLD" id="SFLDG01135">
    <property type="entry name" value="C1.5.6:_HAD__Beta-PGM__Phospha"/>
    <property type="match status" value="1"/>
</dbReference>
<dbReference type="RefSeq" id="WP_167476909.1">
    <property type="nucleotide sequence ID" value="NZ_CP046172.1"/>
</dbReference>
<protein>
    <submittedName>
        <fullName evidence="1">HAD-IA family hydrolase</fullName>
    </submittedName>
</protein>
<dbReference type="SFLD" id="SFLDS00003">
    <property type="entry name" value="Haloacid_Dehalogenase"/>
    <property type="match status" value="1"/>
</dbReference>
<dbReference type="InterPro" id="IPR036412">
    <property type="entry name" value="HAD-like_sf"/>
</dbReference>
<dbReference type="NCBIfam" id="TIGR01509">
    <property type="entry name" value="HAD-SF-IA-v3"/>
    <property type="match status" value="1"/>
</dbReference>
<dbReference type="PANTHER" id="PTHR43481">
    <property type="entry name" value="FRUCTOSE-1-PHOSPHATE PHOSPHATASE"/>
    <property type="match status" value="1"/>
</dbReference>
<dbReference type="InterPro" id="IPR023198">
    <property type="entry name" value="PGP-like_dom2"/>
</dbReference>
<accession>A0A6G9YN93</accession>
<dbReference type="KEGG" id="nah:F5544_33350"/>
<dbReference type="InterPro" id="IPR051806">
    <property type="entry name" value="HAD-like_SPP"/>
</dbReference>
<dbReference type="InterPro" id="IPR041492">
    <property type="entry name" value="HAD_2"/>
</dbReference>
<dbReference type="EMBL" id="CP046172">
    <property type="protein sequence ID" value="QIS14506.1"/>
    <property type="molecule type" value="Genomic_DNA"/>
</dbReference>
<gene>
    <name evidence="1" type="ORF">F5544_33350</name>
</gene>
<evidence type="ECO:0000313" key="2">
    <source>
        <dbReference type="Proteomes" id="UP000503540"/>
    </source>
</evidence>
<keyword evidence="1" id="KW-0378">Hydrolase</keyword>
<dbReference type="PRINTS" id="PR00413">
    <property type="entry name" value="HADHALOGNASE"/>
</dbReference>
<proteinExistence type="predicted"/>
<dbReference type="Pfam" id="PF13419">
    <property type="entry name" value="HAD_2"/>
    <property type="match status" value="1"/>
</dbReference>
<dbReference type="Gene3D" id="1.10.150.240">
    <property type="entry name" value="Putative phosphatase, domain 2"/>
    <property type="match status" value="1"/>
</dbReference>
<evidence type="ECO:0000313" key="1">
    <source>
        <dbReference type="EMBL" id="QIS14506.1"/>
    </source>
</evidence>
<dbReference type="SUPFAM" id="SSF56784">
    <property type="entry name" value="HAD-like"/>
    <property type="match status" value="1"/>
</dbReference>
<dbReference type="SFLD" id="SFLDG01129">
    <property type="entry name" value="C1.5:_HAD__Beta-PGM__Phosphata"/>
    <property type="match status" value="1"/>
</dbReference>
<name>A0A6G9YN93_9NOCA</name>
<dbReference type="InterPro" id="IPR023214">
    <property type="entry name" value="HAD_sf"/>
</dbReference>
<reference evidence="1 2" key="1">
    <citation type="journal article" date="2019" name="ACS Chem. Biol.">
        <title>Identification and Mobilization of a Cryptic Antibiotic Biosynthesis Gene Locus from a Human-Pathogenic Nocardia Isolate.</title>
        <authorList>
            <person name="Herisse M."/>
            <person name="Ishida K."/>
            <person name="Porter J.L."/>
            <person name="Howden B."/>
            <person name="Hertweck C."/>
            <person name="Stinear T.P."/>
            <person name="Pidot S.J."/>
        </authorList>
    </citation>
    <scope>NUCLEOTIDE SEQUENCE [LARGE SCALE GENOMIC DNA]</scope>
    <source>
        <strain evidence="1 2">AUSMDU00012717</strain>
    </source>
</reference>
<dbReference type="InterPro" id="IPR006439">
    <property type="entry name" value="HAD-SF_hydro_IA"/>
</dbReference>
<dbReference type="Proteomes" id="UP000503540">
    <property type="component" value="Chromosome"/>
</dbReference>
<dbReference type="GO" id="GO:0050308">
    <property type="term" value="F:sugar-phosphatase activity"/>
    <property type="evidence" value="ECO:0007669"/>
    <property type="project" value="TreeGrafter"/>
</dbReference>
<dbReference type="PANTHER" id="PTHR43481:SF4">
    <property type="entry name" value="GLYCEROL-1-PHOSPHATE PHOSPHOHYDROLASE 1-RELATED"/>
    <property type="match status" value="1"/>
</dbReference>
<organism evidence="1 2">
    <name type="scientific">Nocardia arthritidis</name>
    <dbReference type="NCBI Taxonomy" id="228602"/>
    <lineage>
        <taxon>Bacteria</taxon>
        <taxon>Bacillati</taxon>
        <taxon>Actinomycetota</taxon>
        <taxon>Actinomycetes</taxon>
        <taxon>Mycobacteriales</taxon>
        <taxon>Nocardiaceae</taxon>
        <taxon>Nocardia</taxon>
    </lineage>
</organism>